<sequence length="471" mass="53371">MKRGFLNTPRAKKQIEKSNGLETNLPKKADSIHESSPAIKVDFSYKYSYGELSETGVPKGYKNSKLENTNFPDEKKAYDPKIYIHTRLPPRQASQGLSNSGGCQTECLVSGFVKRTIHETPGFPSDPLPCPGGICYRIGDAGEKGLGVFSTRLIGAGELIIDERPLIILPSSSIFAYIDDPNFPSYTHEQQKQIQLHEQNRAMQVVYDQRREWRVYGVALFSASSFMMLAHPRFLNRRVRTNGLMVDPEQFRDADTTGDFGIYSAIYKVLSRINHSCCPNTIRKWHTDTFTHRLYAARDIPPNTEITLQYCNLLDSSAERAQALAPYGISACTCSPACNGDPAQIKLSSERRARTKRALSSILFPPKHFTPGVSRDRWLLPAIERLRDLEEEQLEGLRHYKGVLFTLTEAYIHLCDVEKALMYGRKLKKVYKAWMGEELDPMYWTEKGIRASPMYRTGMLIAAGEGYMRIT</sequence>
<dbReference type="PANTHER" id="PTHR47332:SF2">
    <property type="entry name" value="SET-6"/>
    <property type="match status" value="1"/>
</dbReference>
<comment type="caution">
    <text evidence="3">The sequence shown here is derived from an EMBL/GenBank/DDBJ whole genome shotgun (WGS) entry which is preliminary data.</text>
</comment>
<dbReference type="InterPro" id="IPR001214">
    <property type="entry name" value="SET_dom"/>
</dbReference>
<evidence type="ECO:0000313" key="4">
    <source>
        <dbReference type="Proteomes" id="UP000518752"/>
    </source>
</evidence>
<feature type="region of interest" description="Disordered" evidence="1">
    <location>
        <begin position="1"/>
        <end position="34"/>
    </location>
</feature>
<keyword evidence="4" id="KW-1185">Reference proteome</keyword>
<dbReference type="EMBL" id="JAACJN010000085">
    <property type="protein sequence ID" value="KAF5377130.1"/>
    <property type="molecule type" value="Genomic_DNA"/>
</dbReference>
<dbReference type="AlphaFoldDB" id="A0A8H5H665"/>
<dbReference type="Pfam" id="PF00856">
    <property type="entry name" value="SET"/>
    <property type="match status" value="1"/>
</dbReference>
<dbReference type="Proteomes" id="UP000518752">
    <property type="component" value="Unassembled WGS sequence"/>
</dbReference>
<organism evidence="3 4">
    <name type="scientific">Collybiopsis confluens</name>
    <dbReference type="NCBI Taxonomy" id="2823264"/>
    <lineage>
        <taxon>Eukaryota</taxon>
        <taxon>Fungi</taxon>
        <taxon>Dikarya</taxon>
        <taxon>Basidiomycota</taxon>
        <taxon>Agaricomycotina</taxon>
        <taxon>Agaricomycetes</taxon>
        <taxon>Agaricomycetidae</taxon>
        <taxon>Agaricales</taxon>
        <taxon>Marasmiineae</taxon>
        <taxon>Omphalotaceae</taxon>
        <taxon>Collybiopsis</taxon>
    </lineage>
</organism>
<feature type="domain" description="SET" evidence="2">
    <location>
        <begin position="131"/>
        <end position="311"/>
    </location>
</feature>
<reference evidence="3 4" key="1">
    <citation type="journal article" date="2020" name="ISME J.">
        <title>Uncovering the hidden diversity of litter-decomposition mechanisms in mushroom-forming fungi.</title>
        <authorList>
            <person name="Floudas D."/>
            <person name="Bentzer J."/>
            <person name="Ahren D."/>
            <person name="Johansson T."/>
            <person name="Persson P."/>
            <person name="Tunlid A."/>
        </authorList>
    </citation>
    <scope>NUCLEOTIDE SEQUENCE [LARGE SCALE GENOMIC DNA]</scope>
    <source>
        <strain evidence="3 4">CBS 406.79</strain>
    </source>
</reference>
<protein>
    <recommendedName>
        <fullName evidence="2">SET domain-containing protein</fullName>
    </recommendedName>
</protein>
<dbReference type="InterPro" id="IPR053185">
    <property type="entry name" value="SET_domain_protein"/>
</dbReference>
<name>A0A8H5H665_9AGAR</name>
<dbReference type="SUPFAM" id="SSF82199">
    <property type="entry name" value="SET domain"/>
    <property type="match status" value="1"/>
</dbReference>
<dbReference type="PANTHER" id="PTHR47332">
    <property type="entry name" value="SET DOMAIN-CONTAINING PROTEIN 5"/>
    <property type="match status" value="1"/>
</dbReference>
<dbReference type="Gene3D" id="2.170.270.10">
    <property type="entry name" value="SET domain"/>
    <property type="match status" value="1"/>
</dbReference>
<dbReference type="SMART" id="SM00317">
    <property type="entry name" value="SET"/>
    <property type="match status" value="1"/>
</dbReference>
<proteinExistence type="predicted"/>
<evidence type="ECO:0000256" key="1">
    <source>
        <dbReference type="SAM" id="MobiDB-lite"/>
    </source>
</evidence>
<gene>
    <name evidence="3" type="ORF">D9757_008759</name>
</gene>
<dbReference type="OrthoDB" id="5945798at2759"/>
<dbReference type="InterPro" id="IPR046341">
    <property type="entry name" value="SET_dom_sf"/>
</dbReference>
<evidence type="ECO:0000313" key="3">
    <source>
        <dbReference type="EMBL" id="KAF5377130.1"/>
    </source>
</evidence>
<evidence type="ECO:0000259" key="2">
    <source>
        <dbReference type="PROSITE" id="PS50280"/>
    </source>
</evidence>
<dbReference type="PROSITE" id="PS50280">
    <property type="entry name" value="SET"/>
    <property type="match status" value="1"/>
</dbReference>
<accession>A0A8H5H665</accession>
<dbReference type="CDD" id="cd20071">
    <property type="entry name" value="SET_SMYD"/>
    <property type="match status" value="1"/>
</dbReference>